<evidence type="ECO:0000313" key="4">
    <source>
        <dbReference type="Proteomes" id="UP001595765"/>
    </source>
</evidence>
<dbReference type="RefSeq" id="WP_386431735.1">
    <property type="nucleotide sequence ID" value="NZ_JBHSBB010000014.1"/>
</dbReference>
<comment type="caution">
    <text evidence="3">The sequence shown here is derived from an EMBL/GenBank/DDBJ whole genome shotgun (WGS) entry which is preliminary data.</text>
</comment>
<gene>
    <name evidence="3" type="ORF">ACFO3J_21995</name>
</gene>
<accession>A0ABV8HW80</accession>
<feature type="domain" description="TniQ" evidence="2">
    <location>
        <begin position="8"/>
        <end position="148"/>
    </location>
</feature>
<evidence type="ECO:0000313" key="3">
    <source>
        <dbReference type="EMBL" id="MFC4034126.1"/>
    </source>
</evidence>
<proteinExistence type="predicted"/>
<name>A0ABV8HW80_9ACTN</name>
<dbReference type="Proteomes" id="UP001595765">
    <property type="component" value="Unassembled WGS sequence"/>
</dbReference>
<organism evidence="3 4">
    <name type="scientific">Streptomyces polygonati</name>
    <dbReference type="NCBI Taxonomy" id="1617087"/>
    <lineage>
        <taxon>Bacteria</taxon>
        <taxon>Bacillati</taxon>
        <taxon>Actinomycetota</taxon>
        <taxon>Actinomycetes</taxon>
        <taxon>Kitasatosporales</taxon>
        <taxon>Streptomycetaceae</taxon>
        <taxon>Streptomyces</taxon>
    </lineage>
</organism>
<dbReference type="Pfam" id="PF06527">
    <property type="entry name" value="TniQ"/>
    <property type="match status" value="1"/>
</dbReference>
<dbReference type="EMBL" id="JBHSBB010000014">
    <property type="protein sequence ID" value="MFC4034126.1"/>
    <property type="molecule type" value="Genomic_DNA"/>
</dbReference>
<feature type="region of interest" description="Disordered" evidence="1">
    <location>
        <begin position="767"/>
        <end position="787"/>
    </location>
</feature>
<protein>
    <submittedName>
        <fullName evidence="3">TniQ family protein</fullName>
    </submittedName>
</protein>
<sequence>MEVVRTLPIRMAPLPGESLDSWLEALARRLHTRYGGLLSHLGLVNQPKESGRSSAVNWTVALSDEEASGIAHATGVNREAIHALTLARFGGRAVLIDHEKRQVNRHRLWGRGAGSRYCPDCLAESCGRWQLNWRLGWSFACVRHRLLLADACPACGRLPRRYPFSRHSVPLPGVCGFRPSRELHPVAPGCSQDLARAEILRLPEEHPALKAQSLLSQTIEAGTADFGQYAHLPQPCAVALSEVRAVAGRMLTSLDAEGLAALVPSDVLDAHLRPVPGARPPRQERERAGFMAPPTAAMTAVGVIAALRVLGEEDLATAARTLRPLTSTVRDGFEKSTATTVGTWGRGTGPVLRKVQLAALAASMRPSDQLRYRTVADPAPPPVARQRQRLRRRASQLPAAMWPQWAVRLSPTHGTYPRVLAPALAAATLLVGSRISFDEAAAMLGQTTDALALSRMLQMLEQTPRWDATASALTRLADHLDARPSPINYERRRSLDYTDLLPAETWAQICRDTGQHPGTGRRLRIARCIVFTQISGTPIEHAPEFPTAGQDVFRAQAERFTEVWTPQIRQGLREATRAFLHRHGIRREPLTWHPPTNLLDDLDLPGRDADGIDIQRLHDLVRGRRSLTRAAAATLGLSIEAVRLALEEHPAPAQPLTPSQARALGRVSHAIRRVLTEEELRRRYLDERQSAKAIADDLGVSRQTITRLAREYGIPLQRGRRSHHPADREWLFDQYVTCRRPLPELAHEMGVSTATMNRWAHDLDIPLRPRGGASHREALRPDTGSPS</sequence>
<evidence type="ECO:0000256" key="1">
    <source>
        <dbReference type="SAM" id="MobiDB-lite"/>
    </source>
</evidence>
<reference evidence="4" key="1">
    <citation type="journal article" date="2019" name="Int. J. Syst. Evol. Microbiol.">
        <title>The Global Catalogue of Microorganisms (GCM) 10K type strain sequencing project: providing services to taxonomists for standard genome sequencing and annotation.</title>
        <authorList>
            <consortium name="The Broad Institute Genomics Platform"/>
            <consortium name="The Broad Institute Genome Sequencing Center for Infectious Disease"/>
            <person name="Wu L."/>
            <person name="Ma J."/>
        </authorList>
    </citation>
    <scope>NUCLEOTIDE SEQUENCE [LARGE SCALE GENOMIC DNA]</scope>
    <source>
        <strain evidence="4">CGMCC 4.7237</strain>
    </source>
</reference>
<evidence type="ECO:0000259" key="2">
    <source>
        <dbReference type="Pfam" id="PF06527"/>
    </source>
</evidence>
<keyword evidence="4" id="KW-1185">Reference proteome</keyword>
<dbReference type="InterPro" id="IPR009492">
    <property type="entry name" value="TniQ"/>
</dbReference>